<name>A0A6P0C9I2_9RHOB</name>
<dbReference type="InterPro" id="IPR043795">
    <property type="entry name" value="N-alpha-Ac-DABA-like"/>
</dbReference>
<dbReference type="RefSeq" id="WP_164353783.1">
    <property type="nucleotide sequence ID" value="NZ_JAABNT010000005.1"/>
</dbReference>
<protein>
    <submittedName>
        <fullName evidence="6">Deacylase</fullName>
    </submittedName>
</protein>
<dbReference type="PANTHER" id="PTHR37326:SF1">
    <property type="entry name" value="BLL3975 PROTEIN"/>
    <property type="match status" value="1"/>
</dbReference>
<dbReference type="PANTHER" id="PTHR37326">
    <property type="entry name" value="BLL3975 PROTEIN"/>
    <property type="match status" value="1"/>
</dbReference>
<evidence type="ECO:0000256" key="1">
    <source>
        <dbReference type="ARBA" id="ARBA00001947"/>
    </source>
</evidence>
<dbReference type="InterPro" id="IPR055438">
    <property type="entry name" value="AstE_AspA_cat"/>
</dbReference>
<evidence type="ECO:0000259" key="5">
    <source>
        <dbReference type="Pfam" id="PF24827"/>
    </source>
</evidence>
<dbReference type="Pfam" id="PF24827">
    <property type="entry name" value="AstE_AspA_cat"/>
    <property type="match status" value="1"/>
</dbReference>
<evidence type="ECO:0000313" key="6">
    <source>
        <dbReference type="EMBL" id="NEK22861.1"/>
    </source>
</evidence>
<dbReference type="Proteomes" id="UP000468591">
    <property type="component" value="Unassembled WGS sequence"/>
</dbReference>
<dbReference type="SUPFAM" id="SSF53187">
    <property type="entry name" value="Zn-dependent exopeptidases"/>
    <property type="match status" value="1"/>
</dbReference>
<dbReference type="InterPro" id="IPR053138">
    <property type="entry name" value="N-alpha-Ac-DABA_deacetylase"/>
</dbReference>
<dbReference type="Gene3D" id="3.40.630.10">
    <property type="entry name" value="Zn peptidases"/>
    <property type="match status" value="1"/>
</dbReference>
<keyword evidence="4" id="KW-0862">Zinc</keyword>
<comment type="caution">
    <text evidence="6">The sequence shown here is derived from an EMBL/GenBank/DDBJ whole genome shotgun (WGS) entry which is preliminary data.</text>
</comment>
<organism evidence="6 7">
    <name type="scientific">Sulfitobacter sediminilitoris</name>
    <dbReference type="NCBI Taxonomy" id="2698830"/>
    <lineage>
        <taxon>Bacteria</taxon>
        <taxon>Pseudomonadati</taxon>
        <taxon>Pseudomonadota</taxon>
        <taxon>Alphaproteobacteria</taxon>
        <taxon>Rhodobacterales</taxon>
        <taxon>Roseobacteraceae</taxon>
        <taxon>Sulfitobacter</taxon>
    </lineage>
</organism>
<dbReference type="EMBL" id="JAABNT010000005">
    <property type="protein sequence ID" value="NEK22861.1"/>
    <property type="molecule type" value="Genomic_DNA"/>
</dbReference>
<dbReference type="PIRSF" id="PIRSF039012">
    <property type="entry name" value="ASP"/>
    <property type="match status" value="1"/>
</dbReference>
<evidence type="ECO:0000256" key="4">
    <source>
        <dbReference type="ARBA" id="ARBA00022833"/>
    </source>
</evidence>
<comment type="cofactor">
    <cofactor evidence="1">
        <name>Zn(2+)</name>
        <dbReference type="ChEBI" id="CHEBI:29105"/>
    </cofactor>
</comment>
<dbReference type="GO" id="GO:0016788">
    <property type="term" value="F:hydrolase activity, acting on ester bonds"/>
    <property type="evidence" value="ECO:0007669"/>
    <property type="project" value="InterPro"/>
</dbReference>
<dbReference type="AlphaFoldDB" id="A0A6P0C9I2"/>
<proteinExistence type="predicted"/>
<keyword evidence="2" id="KW-0479">Metal-binding</keyword>
<keyword evidence="3" id="KW-0378">Hydrolase</keyword>
<evidence type="ECO:0000256" key="2">
    <source>
        <dbReference type="ARBA" id="ARBA00022723"/>
    </source>
</evidence>
<accession>A0A6P0C9I2</accession>
<keyword evidence="7" id="KW-1185">Reference proteome</keyword>
<gene>
    <name evidence="6" type="ORF">GV827_10650</name>
</gene>
<dbReference type="GO" id="GO:0046872">
    <property type="term" value="F:metal ion binding"/>
    <property type="evidence" value="ECO:0007669"/>
    <property type="project" value="UniProtKB-KW"/>
</dbReference>
<evidence type="ECO:0000256" key="3">
    <source>
        <dbReference type="ARBA" id="ARBA00022801"/>
    </source>
</evidence>
<sequence>MFKGVIGTIDFERVGLSSGTVAVPHSVDRSPYYQIQLPFWRLRAGEGPSILLLGGNHGDEYEGPTVLTKFLQAVSADDISGAITIFPALNTPAVAAHARCSPFDGGNLNRSYPGSVGGMPTDQIAAFVSQEIIPRHDAVFDFHAGGTSMAHIACGLTQREPGAEIDPATRAALTAMGLPYVFLIDTDAASPTAIGQARRAGKLAIGGEFGGGGSLTPQSVIDTTSALENVLLHLGILKRRILSRPPEQNIETQFVSFNRPELFVYATETGWAEPLAEVGDTVAAGQPALNMFDLLSPEKPPSLYHFAADGVVLARRLHAHAQPGDCLFALGGPL</sequence>
<reference evidence="6 7" key="1">
    <citation type="submission" date="2020-01" db="EMBL/GenBank/DDBJ databases">
        <title>Sulfitobacter sediminilitoris sp. nov., isolated from a tidal flat.</title>
        <authorList>
            <person name="Park S."/>
            <person name="Yoon J.-H."/>
        </authorList>
    </citation>
    <scope>NUCLEOTIDE SEQUENCE [LARGE SCALE GENOMIC DNA]</scope>
    <source>
        <strain evidence="6 7">JBTF-M27</strain>
    </source>
</reference>
<feature type="domain" description="Succinylglutamate desuccinylase/Aspartoacylase catalytic" evidence="5">
    <location>
        <begin position="47"/>
        <end position="233"/>
    </location>
</feature>
<dbReference type="GO" id="GO:0016811">
    <property type="term" value="F:hydrolase activity, acting on carbon-nitrogen (but not peptide) bonds, in linear amides"/>
    <property type="evidence" value="ECO:0007669"/>
    <property type="project" value="InterPro"/>
</dbReference>
<evidence type="ECO:0000313" key="7">
    <source>
        <dbReference type="Proteomes" id="UP000468591"/>
    </source>
</evidence>